<reference evidence="6" key="1">
    <citation type="submission" date="2025-05" db="UniProtKB">
        <authorList>
            <consortium name="Ensembl"/>
        </authorList>
    </citation>
    <scope>IDENTIFICATION</scope>
</reference>
<dbReference type="Proteomes" id="UP000694728">
    <property type="component" value="Unplaced"/>
</dbReference>
<proteinExistence type="inferred from homology"/>
<evidence type="ECO:0000256" key="5">
    <source>
        <dbReference type="SAM" id="Phobius"/>
    </source>
</evidence>
<keyword evidence="5" id="KW-1133">Transmembrane helix</keyword>
<dbReference type="Proteomes" id="UP000694720">
    <property type="component" value="Unplaced"/>
</dbReference>
<organism evidence="6 7">
    <name type="scientific">Sus scrofa</name>
    <name type="common">Pig</name>
    <dbReference type="NCBI Taxonomy" id="9823"/>
    <lineage>
        <taxon>Eukaryota</taxon>
        <taxon>Metazoa</taxon>
        <taxon>Chordata</taxon>
        <taxon>Craniata</taxon>
        <taxon>Vertebrata</taxon>
        <taxon>Euteleostomi</taxon>
        <taxon>Mammalia</taxon>
        <taxon>Eutheria</taxon>
        <taxon>Laurasiatheria</taxon>
        <taxon>Artiodactyla</taxon>
        <taxon>Suina</taxon>
        <taxon>Suidae</taxon>
        <taxon>Sus</taxon>
    </lineage>
</organism>
<dbReference type="Proteomes" id="UP000694727">
    <property type="component" value="Unplaced"/>
</dbReference>
<feature type="transmembrane region" description="Helical" evidence="5">
    <location>
        <begin position="12"/>
        <end position="33"/>
    </location>
</feature>
<name>A0A8D1ACA8_PIG</name>
<evidence type="ECO:0000313" key="6">
    <source>
        <dbReference type="Ensembl" id="ENSSSCP00035032101.1"/>
    </source>
</evidence>
<dbReference type="Ensembl" id="ENSSSCT00045064376.1">
    <property type="protein sequence ID" value="ENSSSCP00045045473.1"/>
    <property type="gene ID" value="ENSSSCG00045037327.1"/>
</dbReference>
<dbReference type="Ensembl" id="ENSSSCT00060046966.1">
    <property type="protein sequence ID" value="ENSSSCP00060020105.1"/>
    <property type="gene ID" value="ENSSSCG00060034657.1"/>
</dbReference>
<evidence type="ECO:0000256" key="3">
    <source>
        <dbReference type="ARBA" id="ARBA00022525"/>
    </source>
</evidence>
<comment type="similarity">
    <text evidence="2">Belongs to the FAM24 family.</text>
</comment>
<evidence type="ECO:0000256" key="2">
    <source>
        <dbReference type="ARBA" id="ARBA00007386"/>
    </source>
</evidence>
<dbReference type="GO" id="GO:0005576">
    <property type="term" value="C:extracellular region"/>
    <property type="evidence" value="ECO:0007669"/>
    <property type="project" value="UniProtKB-SubCell"/>
</dbReference>
<dbReference type="Pfam" id="PF15193">
    <property type="entry name" value="FAM24"/>
    <property type="match status" value="1"/>
</dbReference>
<accession>A0A8D1ACA8</accession>
<comment type="subcellular location">
    <subcellularLocation>
        <location evidence="1">Secreted</location>
    </subcellularLocation>
</comment>
<keyword evidence="3" id="KW-0964">Secreted</keyword>
<dbReference type="Ensembl" id="ENSSSCT00035078351.1">
    <property type="protein sequence ID" value="ENSSSCP00035032101.1"/>
    <property type="gene ID" value="ENSSSCG00035058544.1"/>
</dbReference>
<dbReference type="Ensembl" id="ENSSSCT00025067383.1">
    <property type="protein sequence ID" value="ENSSSCP00025028843.1"/>
    <property type="gene ID" value="ENSSSCG00025049500.1"/>
</dbReference>
<dbReference type="InterPro" id="IPR028122">
    <property type="entry name" value="FAM24"/>
</dbReference>
<evidence type="ECO:0008006" key="8">
    <source>
        <dbReference type="Google" id="ProtNLM"/>
    </source>
</evidence>
<evidence type="ECO:0000256" key="1">
    <source>
        <dbReference type="ARBA" id="ARBA00004613"/>
    </source>
</evidence>
<sequence length="101" mass="10879">VCEMFDLEIMIAIGGSLLMTAFVLMAVVVCLYYKMASTSNVAKAPMARAKTSGNRDKVTEATSSTPESYPSLQCCEECGLSADFDPPLCFCDMNKGTLNTK</sequence>
<dbReference type="Proteomes" id="UP000694725">
    <property type="component" value="Unplaced"/>
</dbReference>
<dbReference type="Proteomes" id="UP000694723">
    <property type="component" value="Unplaced"/>
</dbReference>
<dbReference type="Ensembl" id="ENSSSCT00065092698.1">
    <property type="protein sequence ID" value="ENSSSCP00065040563.1"/>
    <property type="gene ID" value="ENSSSCG00065067528.1"/>
</dbReference>
<protein>
    <recommendedName>
        <fullName evidence="8">Protein FAM24A</fullName>
    </recommendedName>
</protein>
<dbReference type="Ensembl" id="ENSSSCT00055053770.1">
    <property type="protein sequence ID" value="ENSSSCP00055042908.1"/>
    <property type="gene ID" value="ENSSSCG00055027205.1"/>
</dbReference>
<keyword evidence="4" id="KW-0732">Signal</keyword>
<evidence type="ECO:0000256" key="4">
    <source>
        <dbReference type="ARBA" id="ARBA00022729"/>
    </source>
</evidence>
<keyword evidence="5" id="KW-0472">Membrane</keyword>
<dbReference type="PANTHER" id="PTHR35860:SF1">
    <property type="entry name" value="PROTEIN FAM24A"/>
    <property type="match status" value="1"/>
</dbReference>
<dbReference type="Proteomes" id="UP000694724">
    <property type="component" value="Unplaced"/>
</dbReference>
<dbReference type="AlphaFoldDB" id="A0A8D1ACA8"/>
<evidence type="ECO:0000313" key="7">
    <source>
        <dbReference type="Proteomes" id="UP000694720"/>
    </source>
</evidence>
<keyword evidence="5" id="KW-0812">Transmembrane</keyword>
<dbReference type="PANTHER" id="PTHR35860">
    <property type="entry name" value="PROTEIN FAM24B"/>
    <property type="match status" value="1"/>
</dbReference>